<dbReference type="InterPro" id="IPR000238">
    <property type="entry name" value="RbfA"/>
</dbReference>
<name>A0A8I7BD43_HORVV</name>
<dbReference type="Proteomes" id="UP000011116">
    <property type="component" value="Chromosome 4H"/>
</dbReference>
<dbReference type="AlphaFoldDB" id="A0A8I7BD43"/>
<evidence type="ECO:0000313" key="2">
    <source>
        <dbReference type="Proteomes" id="UP000011116"/>
    </source>
</evidence>
<proteinExistence type="predicted"/>
<protein>
    <submittedName>
        <fullName evidence="1">Uncharacterized protein</fullName>
    </submittedName>
</protein>
<dbReference type="EnsemblPlants" id="HORVU.MOREX.r3.4HG0405020.1">
    <property type="protein sequence ID" value="HORVU.MOREX.r3.4HG0405020.1"/>
    <property type="gene ID" value="HORVU.MOREX.r3.4HG0405020"/>
</dbReference>
<reference evidence="2" key="1">
    <citation type="journal article" date="2012" name="Nature">
        <title>A physical, genetic and functional sequence assembly of the barley genome.</title>
        <authorList>
            <consortium name="The International Barley Genome Sequencing Consortium"/>
            <person name="Mayer K.F."/>
            <person name="Waugh R."/>
            <person name="Brown J.W."/>
            <person name="Schulman A."/>
            <person name="Langridge P."/>
            <person name="Platzer M."/>
            <person name="Fincher G.B."/>
            <person name="Muehlbauer G.J."/>
            <person name="Sato K."/>
            <person name="Close T.J."/>
            <person name="Wise R.P."/>
            <person name="Stein N."/>
        </authorList>
    </citation>
    <scope>NUCLEOTIDE SEQUENCE [LARGE SCALE GENOMIC DNA]</scope>
    <source>
        <strain evidence="2">cv. Morex</strain>
    </source>
</reference>
<evidence type="ECO:0000313" key="1">
    <source>
        <dbReference type="EnsemblPlants" id="HORVU.MOREX.r3.4HG0405020.1"/>
    </source>
</evidence>
<keyword evidence="2" id="KW-1185">Reference proteome</keyword>
<reference evidence="1" key="3">
    <citation type="submission" date="2022-01" db="UniProtKB">
        <authorList>
            <consortium name="EnsemblPlants"/>
        </authorList>
    </citation>
    <scope>IDENTIFICATION</scope>
    <source>
        <strain evidence="1">subsp. vulgare</strain>
    </source>
</reference>
<dbReference type="GO" id="GO:0006364">
    <property type="term" value="P:rRNA processing"/>
    <property type="evidence" value="ECO:0007669"/>
    <property type="project" value="InterPro"/>
</dbReference>
<organism evidence="1 2">
    <name type="scientific">Hordeum vulgare subsp. vulgare</name>
    <name type="common">Domesticated barley</name>
    <dbReference type="NCBI Taxonomy" id="112509"/>
    <lineage>
        <taxon>Eukaryota</taxon>
        <taxon>Viridiplantae</taxon>
        <taxon>Streptophyta</taxon>
        <taxon>Embryophyta</taxon>
        <taxon>Tracheophyta</taxon>
        <taxon>Spermatophyta</taxon>
        <taxon>Magnoliopsida</taxon>
        <taxon>Liliopsida</taxon>
        <taxon>Poales</taxon>
        <taxon>Poaceae</taxon>
        <taxon>BOP clade</taxon>
        <taxon>Pooideae</taxon>
        <taxon>Triticodae</taxon>
        <taxon>Triticeae</taxon>
        <taxon>Hordeinae</taxon>
        <taxon>Hordeum</taxon>
    </lineage>
</organism>
<dbReference type="PANTHER" id="PTHR33515:SF1">
    <property type="entry name" value="RIBOSOME-BINDING FACTOR A, CHLOROPLASTIC-RELATED"/>
    <property type="match status" value="1"/>
</dbReference>
<accession>A0A8I7BD43</accession>
<dbReference type="PANTHER" id="PTHR33515">
    <property type="entry name" value="RIBOSOME-BINDING FACTOR A, CHLOROPLASTIC-RELATED"/>
    <property type="match status" value="1"/>
</dbReference>
<sequence length="103" mass="11408">MFLCRLLVSPPLSRALSAAAPVSMHRLASWSSTSLRVVRCMAREQQIQRELAYMLTRDPVMQHTVLPKAALGADRCARCKCPCLGMRGGKKVAMSGLKDKTKY</sequence>
<reference evidence="1" key="2">
    <citation type="submission" date="2020-10" db="EMBL/GenBank/DDBJ databases">
        <authorList>
            <person name="Scholz U."/>
            <person name="Mascher M."/>
            <person name="Fiebig A."/>
        </authorList>
    </citation>
    <scope>NUCLEOTIDE SEQUENCE [LARGE SCALE GENOMIC DNA]</scope>
    <source>
        <strain evidence="1">cv. Morex</strain>
    </source>
</reference>
<dbReference type="Gramene" id="HORVU.MOREX.r3.4HG0405020.1">
    <property type="protein sequence ID" value="HORVU.MOREX.r3.4HG0405020.1"/>
    <property type="gene ID" value="HORVU.MOREX.r3.4HG0405020"/>
</dbReference>